<proteinExistence type="predicted"/>
<keyword evidence="2" id="KW-1185">Reference proteome</keyword>
<evidence type="ECO:0000313" key="1">
    <source>
        <dbReference type="EMBL" id="GIY87464.1"/>
    </source>
</evidence>
<gene>
    <name evidence="1" type="ORF">CDAR_320951</name>
</gene>
<dbReference type="Proteomes" id="UP001054837">
    <property type="component" value="Unassembled WGS sequence"/>
</dbReference>
<accession>A0AAV4X0D5</accession>
<dbReference type="AlphaFoldDB" id="A0AAV4X0D5"/>
<name>A0AAV4X0D5_9ARAC</name>
<organism evidence="1 2">
    <name type="scientific">Caerostris darwini</name>
    <dbReference type="NCBI Taxonomy" id="1538125"/>
    <lineage>
        <taxon>Eukaryota</taxon>
        <taxon>Metazoa</taxon>
        <taxon>Ecdysozoa</taxon>
        <taxon>Arthropoda</taxon>
        <taxon>Chelicerata</taxon>
        <taxon>Arachnida</taxon>
        <taxon>Araneae</taxon>
        <taxon>Araneomorphae</taxon>
        <taxon>Entelegynae</taxon>
        <taxon>Araneoidea</taxon>
        <taxon>Araneidae</taxon>
        <taxon>Caerostris</taxon>
    </lineage>
</organism>
<comment type="caution">
    <text evidence="1">The sequence shown here is derived from an EMBL/GenBank/DDBJ whole genome shotgun (WGS) entry which is preliminary data.</text>
</comment>
<dbReference type="EMBL" id="BPLQ01015341">
    <property type="protein sequence ID" value="GIY87464.1"/>
    <property type="molecule type" value="Genomic_DNA"/>
</dbReference>
<sequence length="106" mass="11941">MSSPLRNTEATLIKLVRGGQIADCITAGKDVYRRWTREILAFTSWGCHLKIFVVIREPVTILGRSPYVVLANEVNEVGGWHSKILVVARSVFAEKEIELFAREEAL</sequence>
<reference evidence="1 2" key="1">
    <citation type="submission" date="2021-06" db="EMBL/GenBank/DDBJ databases">
        <title>Caerostris darwini draft genome.</title>
        <authorList>
            <person name="Kono N."/>
            <person name="Arakawa K."/>
        </authorList>
    </citation>
    <scope>NUCLEOTIDE SEQUENCE [LARGE SCALE GENOMIC DNA]</scope>
</reference>
<protein>
    <submittedName>
        <fullName evidence="1">Uncharacterized protein</fullName>
    </submittedName>
</protein>
<evidence type="ECO:0000313" key="2">
    <source>
        <dbReference type="Proteomes" id="UP001054837"/>
    </source>
</evidence>